<dbReference type="EMBL" id="OU893348">
    <property type="protein sequence ID" value="CAG9787151.1"/>
    <property type="molecule type" value="Genomic_DNA"/>
</dbReference>
<dbReference type="SMART" id="SM00054">
    <property type="entry name" value="EFh"/>
    <property type="match status" value="2"/>
</dbReference>
<sequence>MREPVVEDPARCQSVVGKLANAKVLLKGVNIQEIDSDENMDEQINNGENKQKIKKGDRRKSKTDTEQARDDIKKFKENLLQSIPVGDSSIISDGTSEIVVPQPARSRSASKAREALCIPANVLAELDEQKLFELKEAFLLFDLDGDGCIDHNDLRGTLVSLGEKVDEQAVKNMLSEAPNPLDFDAFVNLLGYKTLELDSEETLVAALSRWDKDNSGFISEERIRHDLMTFGDRFTEKEADYALDEAPIVQKNGNTMIDYLRFCSQLAGLRKANKKQIQ</sequence>
<reference evidence="5" key="2">
    <citation type="submission" date="2022-10" db="EMBL/GenBank/DDBJ databases">
        <authorList>
            <consortium name="ENA_rothamsted_submissions"/>
            <consortium name="culmorum"/>
            <person name="King R."/>
        </authorList>
    </citation>
    <scope>NUCLEOTIDE SEQUENCE</scope>
</reference>
<name>A0A9N9R0L0_9NEOP</name>
<evidence type="ECO:0000259" key="4">
    <source>
        <dbReference type="PROSITE" id="PS50222"/>
    </source>
</evidence>
<dbReference type="InterPro" id="IPR050403">
    <property type="entry name" value="Myosin_RLC"/>
</dbReference>
<feature type="domain" description="EF-hand" evidence="4">
    <location>
        <begin position="198"/>
        <end position="233"/>
    </location>
</feature>
<feature type="domain" description="EF-hand" evidence="4">
    <location>
        <begin position="129"/>
        <end position="164"/>
    </location>
</feature>
<evidence type="ECO:0000256" key="3">
    <source>
        <dbReference type="SAM" id="MobiDB-lite"/>
    </source>
</evidence>
<dbReference type="InterPro" id="IPR011992">
    <property type="entry name" value="EF-hand-dom_pair"/>
</dbReference>
<proteinExistence type="predicted"/>
<dbReference type="Gene3D" id="1.10.238.10">
    <property type="entry name" value="EF-hand"/>
    <property type="match status" value="2"/>
</dbReference>
<evidence type="ECO:0000313" key="5">
    <source>
        <dbReference type="EMBL" id="CAG9787151.1"/>
    </source>
</evidence>
<keyword evidence="1" id="KW-0677">Repeat</keyword>
<feature type="compositionally biased region" description="Basic residues" evidence="3">
    <location>
        <begin position="52"/>
        <end position="61"/>
    </location>
</feature>
<dbReference type="GO" id="GO:0043226">
    <property type="term" value="C:organelle"/>
    <property type="evidence" value="ECO:0007669"/>
    <property type="project" value="UniProtKB-ARBA"/>
</dbReference>
<dbReference type="CDD" id="cd00051">
    <property type="entry name" value="EFh"/>
    <property type="match status" value="1"/>
</dbReference>
<evidence type="ECO:0000313" key="6">
    <source>
        <dbReference type="Proteomes" id="UP001153714"/>
    </source>
</evidence>
<dbReference type="Pfam" id="PF13405">
    <property type="entry name" value="EF-hand_6"/>
    <property type="match status" value="1"/>
</dbReference>
<feature type="region of interest" description="Disordered" evidence="3">
    <location>
        <begin position="35"/>
        <end position="68"/>
    </location>
</feature>
<organism evidence="5 6">
    <name type="scientific">Diatraea saccharalis</name>
    <name type="common">sugarcane borer</name>
    <dbReference type="NCBI Taxonomy" id="40085"/>
    <lineage>
        <taxon>Eukaryota</taxon>
        <taxon>Metazoa</taxon>
        <taxon>Ecdysozoa</taxon>
        <taxon>Arthropoda</taxon>
        <taxon>Hexapoda</taxon>
        <taxon>Insecta</taxon>
        <taxon>Pterygota</taxon>
        <taxon>Neoptera</taxon>
        <taxon>Endopterygota</taxon>
        <taxon>Lepidoptera</taxon>
        <taxon>Glossata</taxon>
        <taxon>Ditrysia</taxon>
        <taxon>Pyraloidea</taxon>
        <taxon>Crambidae</taxon>
        <taxon>Crambinae</taxon>
        <taxon>Diatraea</taxon>
    </lineage>
</organism>
<dbReference type="InterPro" id="IPR018247">
    <property type="entry name" value="EF_Hand_1_Ca_BS"/>
</dbReference>
<dbReference type="InterPro" id="IPR002048">
    <property type="entry name" value="EF_hand_dom"/>
</dbReference>
<dbReference type="GO" id="GO:0005509">
    <property type="term" value="F:calcium ion binding"/>
    <property type="evidence" value="ECO:0007669"/>
    <property type="project" value="InterPro"/>
</dbReference>
<reference evidence="5" key="1">
    <citation type="submission" date="2021-12" db="EMBL/GenBank/DDBJ databases">
        <authorList>
            <person name="King R."/>
        </authorList>
    </citation>
    <scope>NUCLEOTIDE SEQUENCE</scope>
</reference>
<dbReference type="SUPFAM" id="SSF47473">
    <property type="entry name" value="EF-hand"/>
    <property type="match status" value="1"/>
</dbReference>
<keyword evidence="2" id="KW-0106">Calcium</keyword>
<dbReference type="PROSITE" id="PS50222">
    <property type="entry name" value="EF_HAND_2"/>
    <property type="match status" value="2"/>
</dbReference>
<gene>
    <name evidence="5" type="ORF">DIATSA_LOCUS5056</name>
</gene>
<keyword evidence="6" id="KW-1185">Reference proteome</keyword>
<dbReference type="AlphaFoldDB" id="A0A9N9R0L0"/>
<evidence type="ECO:0000256" key="2">
    <source>
        <dbReference type="ARBA" id="ARBA00022837"/>
    </source>
</evidence>
<dbReference type="Proteomes" id="UP001153714">
    <property type="component" value="Chromosome 17"/>
</dbReference>
<dbReference type="PROSITE" id="PS00018">
    <property type="entry name" value="EF_HAND_1"/>
    <property type="match status" value="1"/>
</dbReference>
<accession>A0A9N9R0L0</accession>
<dbReference type="PANTHER" id="PTHR23049">
    <property type="entry name" value="MYOSIN REGULATORY LIGHT CHAIN 2"/>
    <property type="match status" value="1"/>
</dbReference>
<dbReference type="FunFam" id="1.10.238.10:FF:000178">
    <property type="entry name" value="Calmodulin-2 A"/>
    <property type="match status" value="1"/>
</dbReference>
<evidence type="ECO:0000256" key="1">
    <source>
        <dbReference type="ARBA" id="ARBA00022737"/>
    </source>
</evidence>
<protein>
    <recommendedName>
        <fullName evidence="4">EF-hand domain-containing protein</fullName>
    </recommendedName>
</protein>
<dbReference type="OrthoDB" id="429467at2759"/>